<evidence type="ECO:0000256" key="1">
    <source>
        <dbReference type="SAM" id="MobiDB-lite"/>
    </source>
</evidence>
<feature type="region of interest" description="Disordered" evidence="1">
    <location>
        <begin position="161"/>
        <end position="182"/>
    </location>
</feature>
<evidence type="ECO:0000313" key="3">
    <source>
        <dbReference type="Proteomes" id="UP000826271"/>
    </source>
</evidence>
<proteinExistence type="predicted"/>
<dbReference type="PANTHER" id="PTHR31973:SF187">
    <property type="entry name" value="MUTATOR TRANSPOSASE MUDRA PROTEIN"/>
    <property type="match status" value="1"/>
</dbReference>
<organism evidence="2 3">
    <name type="scientific">Buddleja alternifolia</name>
    <dbReference type="NCBI Taxonomy" id="168488"/>
    <lineage>
        <taxon>Eukaryota</taxon>
        <taxon>Viridiplantae</taxon>
        <taxon>Streptophyta</taxon>
        <taxon>Embryophyta</taxon>
        <taxon>Tracheophyta</taxon>
        <taxon>Spermatophyta</taxon>
        <taxon>Magnoliopsida</taxon>
        <taxon>eudicotyledons</taxon>
        <taxon>Gunneridae</taxon>
        <taxon>Pentapetalae</taxon>
        <taxon>asterids</taxon>
        <taxon>lamiids</taxon>
        <taxon>Lamiales</taxon>
        <taxon>Scrophulariaceae</taxon>
        <taxon>Buddlejeae</taxon>
        <taxon>Buddleja</taxon>
    </lineage>
</organism>
<dbReference type="PANTHER" id="PTHR31973">
    <property type="entry name" value="POLYPROTEIN, PUTATIVE-RELATED"/>
    <property type="match status" value="1"/>
</dbReference>
<dbReference type="Proteomes" id="UP000826271">
    <property type="component" value="Unassembled WGS sequence"/>
</dbReference>
<dbReference type="EMBL" id="WHWC01000019">
    <property type="protein sequence ID" value="KAG8363959.1"/>
    <property type="molecule type" value="Genomic_DNA"/>
</dbReference>
<evidence type="ECO:0000313" key="2">
    <source>
        <dbReference type="EMBL" id="KAG8363959.1"/>
    </source>
</evidence>
<sequence length="526" mass="60134">MTSTLPPKKNLRFDLIEIVLIPTKQSTLPELHIRRSRESSSSAGERRRNGKIGDVIADGIFAGDRMNRRRQGSFLRLFVPNVFADHHKQIVTVALHYGGLCFEYEDDRPPVYEARSVFKFDHFEVDNLFIEGFKIFCHKMELPEFKSCHIMVDNKFKELNGPEDDTGNIGAEKDSGDIGTDENDDDLEDDFVYRKFKSDPKRNLQGFREDTMQENDCHILEDQAYMAKWRALKILEGDPDEQFAWLWDYAIEIKRTNPGSTVIIGIDQSSGENLYDRFSVGFHALKVEFSRGCRTLIGVDGCHLKEPHQEGKHIRMHCGELLMLTENEFIKRMEEMNELNANAFDWFNDKPPDQWYARTQDDEFSEMNGGQSTSSNLKINLKTKKQGSKKAKEVSSSTPIVELDFEFEGEFPLQHSTTSKAPMSVSSSAPNIEQTIKKNPSTMKKKEKPTKSTKFCQLVDEDEDGDTPLLNPPCLFPLGEIFVDTNLPIQPTTARFPPRPFIAIQKEAANHIARTASIIQRPRLIV</sequence>
<comment type="caution">
    <text evidence="2">The sequence shown here is derived from an EMBL/GenBank/DDBJ whole genome shotgun (WGS) entry which is preliminary data.</text>
</comment>
<name>A0AAV6W1X6_9LAMI</name>
<gene>
    <name evidence="2" type="ORF">BUALT_Bualt19G0076600</name>
</gene>
<dbReference type="AlphaFoldDB" id="A0AAV6W1X6"/>
<protein>
    <submittedName>
        <fullName evidence="2">Uncharacterized protein</fullName>
    </submittedName>
</protein>
<keyword evidence="3" id="KW-1185">Reference proteome</keyword>
<reference evidence="2" key="1">
    <citation type="submission" date="2019-10" db="EMBL/GenBank/DDBJ databases">
        <authorList>
            <person name="Zhang R."/>
            <person name="Pan Y."/>
            <person name="Wang J."/>
            <person name="Ma R."/>
            <person name="Yu S."/>
        </authorList>
    </citation>
    <scope>NUCLEOTIDE SEQUENCE</scope>
    <source>
        <strain evidence="2">LA-IB0</strain>
        <tissue evidence="2">Leaf</tissue>
    </source>
</reference>
<accession>A0AAV6W1X6</accession>